<comment type="catalytic activity">
    <reaction evidence="11">
        <text>N(6)-(pyridoxal phosphate)-L-lysyl-[4-amino-5-hydroxymethyl-2-methylpyrimidine phosphate synthase] + L-histidyl-[4-amino-5-hydroxymethyl-2-methylpyrimidine phosphate synthase] + 2 Fe(3+) + 4 H2O = L-lysyl-[4-amino-5-hydroxymethyl-2-methylpyrimidine phosphate synthase] + (2S)-2-amino-5-hydroxy-4-oxopentanoyl-[4-amino-5-hydroxymethyl-2-methylpyrimidine phosphate synthase] + 4-amino-2-methyl-5-(phosphooxymethyl)pyrimidine + 3-oxopropanoate + 2 Fe(2+) + 2 H(+)</text>
        <dbReference type="Rhea" id="RHEA:65756"/>
        <dbReference type="Rhea" id="RHEA-COMP:16892"/>
        <dbReference type="Rhea" id="RHEA-COMP:16893"/>
        <dbReference type="Rhea" id="RHEA-COMP:16894"/>
        <dbReference type="Rhea" id="RHEA-COMP:16895"/>
        <dbReference type="ChEBI" id="CHEBI:15377"/>
        <dbReference type="ChEBI" id="CHEBI:15378"/>
        <dbReference type="ChEBI" id="CHEBI:29033"/>
        <dbReference type="ChEBI" id="CHEBI:29034"/>
        <dbReference type="ChEBI" id="CHEBI:29969"/>
        <dbReference type="ChEBI" id="CHEBI:29979"/>
        <dbReference type="ChEBI" id="CHEBI:33190"/>
        <dbReference type="ChEBI" id="CHEBI:58354"/>
        <dbReference type="ChEBI" id="CHEBI:143915"/>
        <dbReference type="ChEBI" id="CHEBI:157692"/>
    </reaction>
    <physiologicalReaction direction="left-to-right" evidence="11">
        <dbReference type="Rhea" id="RHEA:65757"/>
    </physiologicalReaction>
</comment>
<evidence type="ECO:0000256" key="8">
    <source>
        <dbReference type="ARBA" id="ARBA00022977"/>
    </source>
</evidence>
<proteinExistence type="inferred from homology"/>
<evidence type="ECO:0000313" key="13">
    <source>
        <dbReference type="EMBL" id="MDQ0337429.1"/>
    </source>
</evidence>
<sequence length="337" mass="37388">MKHMLLKNIVMLLVMISLLSTLVGCSQTSHQEQELESLKMASWSQPIVEQSNLFVAEEKGWFEEAGLDFEYVPGAGGGDAIKNIIAGNADIAFANVEAVLQAMEQGEKLKIIYNIYPENVFNLVSLKESNITSVEDLRGQDVGVYSLSSGTYDNLKVLLYSAGMTEEDINVVPAGVLNFGPLMNKQVVATAATDTGLYDALQQGLGEVNVIEVKDVLNTPTDVFVVTKEIFNQKRDLLVRFLQVYKDSVKYTLENPEEAAKIAADYAIDGQDEQRNLDIIKIRNETSINDEMKDKGPGWLDVEIFKQVEETYLNIGLLEKPVNVAEIVTNELVKELK</sequence>
<keyword evidence="5" id="KW-0808">Transferase</keyword>
<reference evidence="13 14" key="1">
    <citation type="submission" date="2023-07" db="EMBL/GenBank/DDBJ databases">
        <title>Genomic Encyclopedia of Type Strains, Phase IV (KMG-IV): sequencing the most valuable type-strain genomes for metagenomic binning, comparative biology and taxonomic classification.</title>
        <authorList>
            <person name="Goeker M."/>
        </authorList>
    </citation>
    <scope>NUCLEOTIDE SEQUENCE [LARGE SCALE GENOMIC DNA]</scope>
    <source>
        <strain evidence="13 14">DSM 17740</strain>
    </source>
</reference>
<evidence type="ECO:0000256" key="1">
    <source>
        <dbReference type="ARBA" id="ARBA00003469"/>
    </source>
</evidence>
<evidence type="ECO:0000256" key="9">
    <source>
        <dbReference type="ARBA" id="ARBA00023004"/>
    </source>
</evidence>
<evidence type="ECO:0000256" key="7">
    <source>
        <dbReference type="ARBA" id="ARBA00022898"/>
    </source>
</evidence>
<evidence type="ECO:0000256" key="5">
    <source>
        <dbReference type="ARBA" id="ARBA00022679"/>
    </source>
</evidence>
<comment type="subunit">
    <text evidence="4">Homodimer.</text>
</comment>
<evidence type="ECO:0000256" key="2">
    <source>
        <dbReference type="ARBA" id="ARBA00004948"/>
    </source>
</evidence>
<organism evidence="13 14">
    <name type="scientific">Caldalkalibacillus uzonensis</name>
    <dbReference type="NCBI Taxonomy" id="353224"/>
    <lineage>
        <taxon>Bacteria</taxon>
        <taxon>Bacillati</taxon>
        <taxon>Bacillota</taxon>
        <taxon>Bacilli</taxon>
        <taxon>Bacillales</taxon>
        <taxon>Bacillaceae</taxon>
        <taxon>Caldalkalibacillus</taxon>
    </lineage>
</organism>
<comment type="caution">
    <text evidence="13">The sequence shown here is derived from an EMBL/GenBank/DDBJ whole genome shotgun (WGS) entry which is preliminary data.</text>
</comment>
<evidence type="ECO:0000256" key="4">
    <source>
        <dbReference type="ARBA" id="ARBA00011738"/>
    </source>
</evidence>
<accession>A0ABU0CNG0</accession>
<comment type="similarity">
    <text evidence="3">Belongs to the NMT1/THI5 family.</text>
</comment>
<keyword evidence="6" id="KW-0479">Metal-binding</keyword>
<dbReference type="Gene3D" id="3.40.190.10">
    <property type="entry name" value="Periplasmic binding protein-like II"/>
    <property type="match status" value="2"/>
</dbReference>
<dbReference type="SUPFAM" id="SSF53850">
    <property type="entry name" value="Periplasmic binding protein-like II"/>
    <property type="match status" value="1"/>
</dbReference>
<dbReference type="EMBL" id="JAUSUQ010000001">
    <property type="protein sequence ID" value="MDQ0337429.1"/>
    <property type="molecule type" value="Genomic_DNA"/>
</dbReference>
<comment type="pathway">
    <text evidence="2">Cofactor biosynthesis; thiamine diphosphate biosynthesis.</text>
</comment>
<evidence type="ECO:0000256" key="11">
    <source>
        <dbReference type="ARBA" id="ARBA00048179"/>
    </source>
</evidence>
<feature type="domain" description="SsuA/THI5-like" evidence="12">
    <location>
        <begin position="52"/>
        <end position="259"/>
    </location>
</feature>
<name>A0ABU0CNG0_9BACI</name>
<evidence type="ECO:0000256" key="10">
    <source>
        <dbReference type="ARBA" id="ARBA00033171"/>
    </source>
</evidence>
<keyword evidence="14" id="KW-1185">Reference proteome</keyword>
<keyword evidence="8" id="KW-0784">Thiamine biosynthesis</keyword>
<dbReference type="PROSITE" id="PS51257">
    <property type="entry name" value="PROKAR_LIPOPROTEIN"/>
    <property type="match status" value="1"/>
</dbReference>
<dbReference type="RefSeq" id="WP_307334554.1">
    <property type="nucleotide sequence ID" value="NZ_JAUSUQ010000001.1"/>
</dbReference>
<evidence type="ECO:0000259" key="12">
    <source>
        <dbReference type="Pfam" id="PF09084"/>
    </source>
</evidence>
<evidence type="ECO:0000256" key="6">
    <source>
        <dbReference type="ARBA" id="ARBA00022723"/>
    </source>
</evidence>
<evidence type="ECO:0000313" key="14">
    <source>
        <dbReference type="Proteomes" id="UP001232445"/>
    </source>
</evidence>
<dbReference type="Proteomes" id="UP001232445">
    <property type="component" value="Unassembled WGS sequence"/>
</dbReference>
<dbReference type="Pfam" id="PF09084">
    <property type="entry name" value="NMT1"/>
    <property type="match status" value="1"/>
</dbReference>
<keyword evidence="7" id="KW-0663">Pyridoxal phosphate</keyword>
<dbReference type="InterPro" id="IPR015168">
    <property type="entry name" value="SsuA/THI5"/>
</dbReference>
<dbReference type="PANTHER" id="PTHR31528">
    <property type="entry name" value="4-AMINO-5-HYDROXYMETHYL-2-METHYLPYRIMIDINE PHOSPHATE SYNTHASE THI11-RELATED"/>
    <property type="match status" value="1"/>
</dbReference>
<dbReference type="InterPro" id="IPR027939">
    <property type="entry name" value="NMT1/THI5"/>
</dbReference>
<keyword evidence="9" id="KW-0408">Iron</keyword>
<dbReference type="PANTHER" id="PTHR31528:SF1">
    <property type="entry name" value="4-AMINO-5-HYDROXYMETHYL-2-METHYLPYRIMIDINE PHOSPHATE SYNTHASE THI11-RELATED"/>
    <property type="match status" value="1"/>
</dbReference>
<evidence type="ECO:0000256" key="3">
    <source>
        <dbReference type="ARBA" id="ARBA00009406"/>
    </source>
</evidence>
<comment type="function">
    <text evidence="1">Responsible for the formation of the pyrimidine heterocycle in the thiamine biosynthesis pathway. Catalyzes the formation of hydroxymethylpyrimidine phosphate (HMP-P) from histidine and pyridoxal phosphate (PLP). The protein uses PLP and the active site histidine to form HMP-P, generating an inactive enzyme. The enzyme can only undergo a single turnover, which suggests it is a suicide enzyme.</text>
</comment>
<gene>
    <name evidence="13" type="ORF">J2S00_000199</name>
</gene>
<protein>
    <recommendedName>
        <fullName evidence="10">Thiamine pyrimidine synthase</fullName>
    </recommendedName>
</protein>